<dbReference type="Proteomes" id="UP000299102">
    <property type="component" value="Unassembled WGS sequence"/>
</dbReference>
<comment type="caution">
    <text evidence="2">The sequence shown here is derived from an EMBL/GenBank/DDBJ whole genome shotgun (WGS) entry which is preliminary data.</text>
</comment>
<sequence length="131" mass="14601">MKSRIESRTRIRIANGTGTKTANRTGVDIKHGSGITTKSVIESLTGIDGKIDRPKTSGNSFYVHVDEAVGPKAVEGRRRQLNRWKDDFKKVAGPEWLRIAKDGNKWKALEGAFVQRQAVKRGDRPNAENMI</sequence>
<proteinExistence type="predicted"/>
<protein>
    <submittedName>
        <fullName evidence="2">Uncharacterized protein</fullName>
    </submittedName>
</protein>
<feature type="region of interest" description="Disordered" evidence="1">
    <location>
        <begin position="1"/>
        <end position="28"/>
    </location>
</feature>
<gene>
    <name evidence="2" type="ORF">EVAR_5012_1</name>
</gene>
<dbReference type="OrthoDB" id="8193815at2759"/>
<name>A0A4C1SWM8_EUMVA</name>
<evidence type="ECO:0000256" key="1">
    <source>
        <dbReference type="SAM" id="MobiDB-lite"/>
    </source>
</evidence>
<organism evidence="2 3">
    <name type="scientific">Eumeta variegata</name>
    <name type="common">Bagworm moth</name>
    <name type="synonym">Eumeta japonica</name>
    <dbReference type="NCBI Taxonomy" id="151549"/>
    <lineage>
        <taxon>Eukaryota</taxon>
        <taxon>Metazoa</taxon>
        <taxon>Ecdysozoa</taxon>
        <taxon>Arthropoda</taxon>
        <taxon>Hexapoda</taxon>
        <taxon>Insecta</taxon>
        <taxon>Pterygota</taxon>
        <taxon>Neoptera</taxon>
        <taxon>Endopterygota</taxon>
        <taxon>Lepidoptera</taxon>
        <taxon>Glossata</taxon>
        <taxon>Ditrysia</taxon>
        <taxon>Tineoidea</taxon>
        <taxon>Psychidae</taxon>
        <taxon>Oiketicinae</taxon>
        <taxon>Eumeta</taxon>
    </lineage>
</organism>
<reference evidence="2 3" key="1">
    <citation type="journal article" date="2019" name="Commun. Biol.">
        <title>The bagworm genome reveals a unique fibroin gene that provides high tensile strength.</title>
        <authorList>
            <person name="Kono N."/>
            <person name="Nakamura H."/>
            <person name="Ohtoshi R."/>
            <person name="Tomita M."/>
            <person name="Numata K."/>
            <person name="Arakawa K."/>
        </authorList>
    </citation>
    <scope>NUCLEOTIDE SEQUENCE [LARGE SCALE GENOMIC DNA]</scope>
</reference>
<evidence type="ECO:0000313" key="3">
    <source>
        <dbReference type="Proteomes" id="UP000299102"/>
    </source>
</evidence>
<evidence type="ECO:0000313" key="2">
    <source>
        <dbReference type="EMBL" id="GBP05660.1"/>
    </source>
</evidence>
<keyword evidence="3" id="KW-1185">Reference proteome</keyword>
<dbReference type="EMBL" id="BGZK01000019">
    <property type="protein sequence ID" value="GBP05660.1"/>
    <property type="molecule type" value="Genomic_DNA"/>
</dbReference>
<dbReference type="AlphaFoldDB" id="A0A4C1SWM8"/>
<accession>A0A4C1SWM8</accession>